<dbReference type="Pfam" id="PF01391">
    <property type="entry name" value="Collagen"/>
    <property type="match status" value="1"/>
</dbReference>
<evidence type="ECO:0000313" key="3">
    <source>
        <dbReference type="EMBL" id="QMV40793.1"/>
    </source>
</evidence>
<dbReference type="InterPro" id="IPR025237">
    <property type="entry name" value="DUF4183"/>
</dbReference>
<proteinExistence type="predicted"/>
<dbReference type="PANTHER" id="PTHR24637:SF421">
    <property type="entry name" value="CUTICLE COLLAGEN DPY-2"/>
    <property type="match status" value="1"/>
</dbReference>
<evidence type="ECO:0000259" key="2">
    <source>
        <dbReference type="Pfam" id="PF13799"/>
    </source>
</evidence>
<dbReference type="KEGG" id="cchl:FPL14_05920"/>
<gene>
    <name evidence="3" type="ORF">FPL14_05920</name>
</gene>
<feature type="compositionally biased region" description="Basic residues" evidence="1">
    <location>
        <begin position="7"/>
        <end position="23"/>
    </location>
</feature>
<feature type="region of interest" description="Disordered" evidence="1">
    <location>
        <begin position="1"/>
        <end position="91"/>
    </location>
</feature>
<dbReference type="AlphaFoldDB" id="A0A7G5BV09"/>
<dbReference type="InterPro" id="IPR008160">
    <property type="entry name" value="Collagen"/>
</dbReference>
<accession>A0A7G5BV09</accession>
<keyword evidence="4" id="KW-1185">Reference proteome</keyword>
<dbReference type="EMBL" id="CP041969">
    <property type="protein sequence ID" value="QMV40793.1"/>
    <property type="molecule type" value="Genomic_DNA"/>
</dbReference>
<protein>
    <submittedName>
        <fullName evidence="3">DUF4183 domain-containing protein</fullName>
    </submittedName>
</protein>
<dbReference type="Proteomes" id="UP000515679">
    <property type="component" value="Chromosome"/>
</dbReference>
<dbReference type="Pfam" id="PF13799">
    <property type="entry name" value="DUF4183"/>
    <property type="match status" value="1"/>
</dbReference>
<organism evidence="3 4">
    <name type="scientific">Cohnella cholangitidis</name>
    <dbReference type="NCBI Taxonomy" id="2598458"/>
    <lineage>
        <taxon>Bacteria</taxon>
        <taxon>Bacillati</taxon>
        <taxon>Bacillota</taxon>
        <taxon>Bacilli</taxon>
        <taxon>Bacillales</taxon>
        <taxon>Paenibacillaceae</taxon>
        <taxon>Cohnella</taxon>
    </lineage>
</organism>
<evidence type="ECO:0000256" key="1">
    <source>
        <dbReference type="SAM" id="MobiDB-lite"/>
    </source>
</evidence>
<name>A0A7G5BV09_9BACL</name>
<feature type="domain" description="DUF4183" evidence="2">
    <location>
        <begin position="119"/>
        <end position="185"/>
    </location>
</feature>
<reference evidence="3 4" key="1">
    <citation type="submission" date="2019-07" db="EMBL/GenBank/DDBJ databases">
        <authorList>
            <person name="Kim J.K."/>
            <person name="Cheong H.-M."/>
            <person name="Choi Y."/>
            <person name="Hwang K.J."/>
            <person name="Lee S."/>
            <person name="Choi C."/>
        </authorList>
    </citation>
    <scope>NUCLEOTIDE SEQUENCE [LARGE SCALE GENOMIC DNA]</scope>
    <source>
        <strain evidence="3 4">KS 22</strain>
    </source>
</reference>
<sequence>MKTGLCPKKRKRQRKTPMKKKAIRILFNPTIVMPQGEQGKPGAHGTPGEQGDPGIQGAPGEQGLQGIPGPQGEQGARGSQGSRGPRGHAGADISAVNVIPAVRRYFYVADSDIPMNRSRTFTADQFVDDAGDRALRFTLNGQNGYCNLYINAVMQEGQLYSLAPDALTIKPTGQLIRTGTPIILESVGFTAEMIPKL</sequence>
<evidence type="ECO:0000313" key="4">
    <source>
        <dbReference type="Proteomes" id="UP000515679"/>
    </source>
</evidence>
<dbReference type="PANTHER" id="PTHR24637">
    <property type="entry name" value="COLLAGEN"/>
    <property type="match status" value="1"/>
</dbReference>